<dbReference type="Gene3D" id="3.40.50.300">
    <property type="entry name" value="P-loop containing nucleotide triphosphate hydrolases"/>
    <property type="match status" value="1"/>
</dbReference>
<dbReference type="RefSeq" id="WP_153512150.1">
    <property type="nucleotide sequence ID" value="NZ_CP045652.1"/>
</dbReference>
<dbReference type="InterPro" id="IPR003439">
    <property type="entry name" value="ABC_transporter-like_ATP-bd"/>
</dbReference>
<dbReference type="AlphaFoldDB" id="A0A5Q0QHN3"/>
<evidence type="ECO:0000313" key="5">
    <source>
        <dbReference type="EMBL" id="QGA27312.1"/>
    </source>
</evidence>
<evidence type="ECO:0000256" key="1">
    <source>
        <dbReference type="ARBA" id="ARBA00022448"/>
    </source>
</evidence>
<dbReference type="Proteomes" id="UP000326921">
    <property type="component" value="Chromosome"/>
</dbReference>
<dbReference type="KEGG" id="sphe:GFH32_13770"/>
<dbReference type="PROSITE" id="PS00211">
    <property type="entry name" value="ABC_TRANSPORTER_1"/>
    <property type="match status" value="1"/>
</dbReference>
<keyword evidence="1" id="KW-0813">Transport</keyword>
<evidence type="ECO:0000313" key="6">
    <source>
        <dbReference type="Proteomes" id="UP000326921"/>
    </source>
</evidence>
<dbReference type="InterPro" id="IPR017871">
    <property type="entry name" value="ABC_transporter-like_CS"/>
</dbReference>
<dbReference type="InterPro" id="IPR003593">
    <property type="entry name" value="AAA+_ATPase"/>
</dbReference>
<evidence type="ECO:0000256" key="3">
    <source>
        <dbReference type="ARBA" id="ARBA00022840"/>
    </source>
</evidence>
<reference evidence="5 6" key="1">
    <citation type="submission" date="2019-10" db="EMBL/GenBank/DDBJ databases">
        <authorList>
            <person name="Dong K."/>
        </authorList>
    </citation>
    <scope>NUCLEOTIDE SEQUENCE [LARGE SCALE GENOMIC DNA]</scope>
    <source>
        <strain evidence="6">dk4302</strain>
    </source>
</reference>
<dbReference type="SUPFAM" id="SSF52540">
    <property type="entry name" value="P-loop containing nucleoside triphosphate hydrolases"/>
    <property type="match status" value="1"/>
</dbReference>
<dbReference type="PROSITE" id="PS50893">
    <property type="entry name" value="ABC_TRANSPORTER_2"/>
    <property type="match status" value="1"/>
</dbReference>
<gene>
    <name evidence="5" type="ORF">GFH32_13770</name>
</gene>
<dbReference type="GO" id="GO:0016887">
    <property type="term" value="F:ATP hydrolysis activity"/>
    <property type="evidence" value="ECO:0007669"/>
    <property type="project" value="InterPro"/>
</dbReference>
<name>A0A5Q0QHN3_9SPHI</name>
<sequence length="258" mass="29059">MEDKKLAQIDYNDVVIHVDGVSKSFGDLHVLRNVDLELYNGENLVVLGRSGTGKSVLIKLISGLLKPDAGDINVLGATVNQLSEKELRALRLRIGFSFQNSALYDSMTVRENLEFPLVRNKRNLTRAEINREVEDVLEGVGLLRAINQMPSELSGGQRKRIGIARTLILRPDIMMYDEPTAGLDPITCLDINSLINEVQERYKTSSIIITHDLACAKMVGDRVAMLLDGRFERVGKFDEIFDTDDERVKPFYDYNFIV</sequence>
<dbReference type="SMART" id="SM00382">
    <property type="entry name" value="AAA"/>
    <property type="match status" value="1"/>
</dbReference>
<dbReference type="Pfam" id="PF00005">
    <property type="entry name" value="ABC_tran"/>
    <property type="match status" value="1"/>
</dbReference>
<feature type="domain" description="ABC transporter" evidence="4">
    <location>
        <begin position="16"/>
        <end position="253"/>
    </location>
</feature>
<proteinExistence type="predicted"/>
<dbReference type="PANTHER" id="PTHR43023">
    <property type="entry name" value="PROTEIN TRIGALACTOSYLDIACYLGLYCEROL 3, CHLOROPLASTIC"/>
    <property type="match status" value="1"/>
</dbReference>
<protein>
    <submittedName>
        <fullName evidence="5">ATP-binding cassette domain-containing protein</fullName>
    </submittedName>
</protein>
<dbReference type="PANTHER" id="PTHR43023:SF3">
    <property type="entry name" value="PROTEIN TRIGALACTOSYLDIACYLGLYCEROL 3, CHLOROPLASTIC"/>
    <property type="match status" value="1"/>
</dbReference>
<keyword evidence="2" id="KW-0547">Nucleotide-binding</keyword>
<dbReference type="InterPro" id="IPR027417">
    <property type="entry name" value="P-loop_NTPase"/>
</dbReference>
<keyword evidence="3 5" id="KW-0067">ATP-binding</keyword>
<accession>A0A5Q0QHN3</accession>
<organism evidence="5 6">
    <name type="scientific">Sphingobacterium zhuxiongii</name>
    <dbReference type="NCBI Taxonomy" id="2662364"/>
    <lineage>
        <taxon>Bacteria</taxon>
        <taxon>Pseudomonadati</taxon>
        <taxon>Bacteroidota</taxon>
        <taxon>Sphingobacteriia</taxon>
        <taxon>Sphingobacteriales</taxon>
        <taxon>Sphingobacteriaceae</taxon>
        <taxon>Sphingobacterium</taxon>
    </lineage>
</organism>
<dbReference type="GO" id="GO:0005524">
    <property type="term" value="F:ATP binding"/>
    <property type="evidence" value="ECO:0007669"/>
    <property type="project" value="UniProtKB-KW"/>
</dbReference>
<keyword evidence="6" id="KW-1185">Reference proteome</keyword>
<evidence type="ECO:0000256" key="2">
    <source>
        <dbReference type="ARBA" id="ARBA00022741"/>
    </source>
</evidence>
<dbReference type="EMBL" id="CP045652">
    <property type="protein sequence ID" value="QGA27312.1"/>
    <property type="molecule type" value="Genomic_DNA"/>
</dbReference>
<evidence type="ECO:0000259" key="4">
    <source>
        <dbReference type="PROSITE" id="PS50893"/>
    </source>
</evidence>